<feature type="compositionally biased region" description="Polar residues" evidence="1">
    <location>
        <begin position="248"/>
        <end position="271"/>
    </location>
</feature>
<comment type="caution">
    <text evidence="2">The sequence shown here is derived from an EMBL/GenBank/DDBJ whole genome shotgun (WGS) entry which is preliminary data.</text>
</comment>
<reference evidence="2" key="2">
    <citation type="submission" date="2021-08" db="EMBL/GenBank/DDBJ databases">
        <authorList>
            <person name="Eriksson T."/>
        </authorList>
    </citation>
    <scope>NUCLEOTIDE SEQUENCE</scope>
    <source>
        <strain evidence="2">Stoneville</strain>
        <tissue evidence="2">Whole head</tissue>
    </source>
</reference>
<evidence type="ECO:0000313" key="2">
    <source>
        <dbReference type="EMBL" id="KAH0813116.1"/>
    </source>
</evidence>
<protein>
    <submittedName>
        <fullName evidence="2">Uncharacterized protein</fullName>
    </submittedName>
</protein>
<feature type="compositionally biased region" description="Basic and acidic residues" evidence="1">
    <location>
        <begin position="15"/>
        <end position="25"/>
    </location>
</feature>
<keyword evidence="3" id="KW-1185">Reference proteome</keyword>
<evidence type="ECO:0000256" key="1">
    <source>
        <dbReference type="SAM" id="MobiDB-lite"/>
    </source>
</evidence>
<evidence type="ECO:0000313" key="3">
    <source>
        <dbReference type="Proteomes" id="UP000719412"/>
    </source>
</evidence>
<proteinExistence type="predicted"/>
<sequence>MVNNREQEPQLPRSRSLEMLDKLEKAPLQTARSMDELEPPEGEDGEQRPSVKELVARIQQQAQNNTGNNSESSDDEDSPMRMTQYKGPMGDSNMAATMPNYENVPNDAPPRSRSGVYSPTIVNTALVDSNTRYIEPIVKIQESNVRYNDTYRPAPSTSRDQEIRFDQNYRLPYYDNDLPSPGKYYEARYADNPKYVDLNSRFAKLRMLDGGKGALEGTSRMLDSSKMFESTTRMLENPQDTVDRDTNNDSGYSTKVYGSSKGNSPSLSGQIDNECLGASSLV</sequence>
<accession>A0A8J6HFC8</accession>
<organism evidence="2 3">
    <name type="scientific">Tenebrio molitor</name>
    <name type="common">Yellow mealworm beetle</name>
    <dbReference type="NCBI Taxonomy" id="7067"/>
    <lineage>
        <taxon>Eukaryota</taxon>
        <taxon>Metazoa</taxon>
        <taxon>Ecdysozoa</taxon>
        <taxon>Arthropoda</taxon>
        <taxon>Hexapoda</taxon>
        <taxon>Insecta</taxon>
        <taxon>Pterygota</taxon>
        <taxon>Neoptera</taxon>
        <taxon>Endopterygota</taxon>
        <taxon>Coleoptera</taxon>
        <taxon>Polyphaga</taxon>
        <taxon>Cucujiformia</taxon>
        <taxon>Tenebrionidae</taxon>
        <taxon>Tenebrio</taxon>
    </lineage>
</organism>
<dbReference type="EMBL" id="JABDTM020025579">
    <property type="protein sequence ID" value="KAH0813116.1"/>
    <property type="molecule type" value="Genomic_DNA"/>
</dbReference>
<feature type="compositionally biased region" description="Basic and acidic residues" evidence="1">
    <location>
        <begin position="45"/>
        <end position="55"/>
    </location>
</feature>
<feature type="region of interest" description="Disordered" evidence="1">
    <location>
        <begin position="1"/>
        <end position="96"/>
    </location>
</feature>
<name>A0A8J6HFC8_TENMO</name>
<reference evidence="2" key="1">
    <citation type="journal article" date="2020" name="J Insects Food Feed">
        <title>The yellow mealworm (Tenebrio molitor) genome: a resource for the emerging insects as food and feed industry.</title>
        <authorList>
            <person name="Eriksson T."/>
            <person name="Andere A."/>
            <person name="Kelstrup H."/>
            <person name="Emery V."/>
            <person name="Picard C."/>
        </authorList>
    </citation>
    <scope>NUCLEOTIDE SEQUENCE</scope>
    <source>
        <strain evidence="2">Stoneville</strain>
        <tissue evidence="2">Whole head</tissue>
    </source>
</reference>
<feature type="region of interest" description="Disordered" evidence="1">
    <location>
        <begin position="233"/>
        <end position="272"/>
    </location>
</feature>
<gene>
    <name evidence="2" type="ORF">GEV33_009673</name>
</gene>
<dbReference type="AlphaFoldDB" id="A0A8J6HFC8"/>
<feature type="compositionally biased region" description="Polar residues" evidence="1">
    <location>
        <begin position="58"/>
        <end position="69"/>
    </location>
</feature>
<dbReference type="Proteomes" id="UP000719412">
    <property type="component" value="Unassembled WGS sequence"/>
</dbReference>